<proteinExistence type="predicted"/>
<evidence type="ECO:0000259" key="1">
    <source>
        <dbReference type="SMART" id="SM00382"/>
    </source>
</evidence>
<accession>A0ABY0YIW6</accession>
<protein>
    <submittedName>
        <fullName evidence="2">TniB protein</fullName>
    </submittedName>
</protein>
<dbReference type="SMART" id="SM00382">
    <property type="entry name" value="AAA"/>
    <property type="match status" value="1"/>
</dbReference>
<organism evidence="2 3">
    <name type="scientific">Pseudomonas mohnii</name>
    <dbReference type="NCBI Taxonomy" id="395600"/>
    <lineage>
        <taxon>Bacteria</taxon>
        <taxon>Pseudomonadati</taxon>
        <taxon>Pseudomonadota</taxon>
        <taxon>Gammaproteobacteria</taxon>
        <taxon>Pseudomonadales</taxon>
        <taxon>Pseudomonadaceae</taxon>
        <taxon>Pseudomonas</taxon>
    </lineage>
</organism>
<comment type="caution">
    <text evidence="2">The sequence shown here is derived from an EMBL/GenBank/DDBJ whole genome shotgun (WGS) entry which is preliminary data.</text>
</comment>
<dbReference type="InterPro" id="IPR003593">
    <property type="entry name" value="AAA+_ATPase"/>
</dbReference>
<feature type="domain" description="AAA+ ATPase" evidence="1">
    <location>
        <begin position="40"/>
        <end position="203"/>
    </location>
</feature>
<dbReference type="Pfam" id="PF05621">
    <property type="entry name" value="TniB"/>
    <property type="match status" value="1"/>
</dbReference>
<evidence type="ECO:0000313" key="3">
    <source>
        <dbReference type="Proteomes" id="UP000199665"/>
    </source>
</evidence>
<keyword evidence="3" id="KW-1185">Reference proteome</keyword>
<gene>
    <name evidence="2" type="ORF">SAMN05216205_5738</name>
</gene>
<dbReference type="RefSeq" id="WP_090468875.1">
    <property type="nucleotide sequence ID" value="NZ_FNRV01000001.1"/>
</dbReference>
<dbReference type="Gene3D" id="3.40.50.300">
    <property type="entry name" value="P-loop containing nucleotide triphosphate hydrolases"/>
    <property type="match status" value="1"/>
</dbReference>
<sequence length="312" mass="35421">MIDITEQLKSFESQIINYRSYNLAYMTVMRSIQATQMRGIPSCVVLVGPSGCGKSTLANQIISTYPPESSEEDNGGVRNRRPTMYCGLPTKATIKSFAKALLESLKFEAYSGDAFELTQRAIRQILLQNVEVAFLDEFQMLADKKAEQARIDVINCVARLVDRTRIPFVILGTPDIESFFYEKDILRRRFPFFARLTPLQLDLTEPGSDLQLVLRGLDKKMYEIGHLKTGVHLHEPEITLPLFFASGGIMEDLRLHLSNAFSFSLYRGDGTLRCEDFSDAFEITRHDHCMLAEGNPFEVDRNRLLEMANSEP</sequence>
<dbReference type="Proteomes" id="UP000199665">
    <property type="component" value="Unassembled WGS sequence"/>
</dbReference>
<dbReference type="EMBL" id="FNRV01000001">
    <property type="protein sequence ID" value="SED62200.1"/>
    <property type="molecule type" value="Genomic_DNA"/>
</dbReference>
<dbReference type="InterPro" id="IPR008868">
    <property type="entry name" value="TniB"/>
</dbReference>
<dbReference type="SUPFAM" id="SSF52540">
    <property type="entry name" value="P-loop containing nucleoside triphosphate hydrolases"/>
    <property type="match status" value="1"/>
</dbReference>
<dbReference type="InterPro" id="IPR027417">
    <property type="entry name" value="P-loop_NTPase"/>
</dbReference>
<reference evidence="2 3" key="1">
    <citation type="submission" date="2016-10" db="EMBL/GenBank/DDBJ databases">
        <authorList>
            <person name="Varghese N."/>
            <person name="Submissions S."/>
        </authorList>
    </citation>
    <scope>NUCLEOTIDE SEQUENCE [LARGE SCALE GENOMIC DNA]</scope>
    <source>
        <strain evidence="2 3">DSM 18327</strain>
    </source>
</reference>
<name>A0ABY0YIW6_9PSED</name>
<evidence type="ECO:0000313" key="2">
    <source>
        <dbReference type="EMBL" id="SED62200.1"/>
    </source>
</evidence>